<evidence type="ECO:0000313" key="7">
    <source>
        <dbReference type="Proteomes" id="UP000009007"/>
    </source>
</evidence>
<evidence type="ECO:0000259" key="5">
    <source>
        <dbReference type="PROSITE" id="PS51656"/>
    </source>
</evidence>
<dbReference type="Pfam" id="PF09918">
    <property type="entry name" value="DUF2148"/>
    <property type="match status" value="1"/>
</dbReference>
<accession>I7KDS2</accession>
<evidence type="ECO:0000256" key="3">
    <source>
        <dbReference type="ARBA" id="ARBA00023004"/>
    </source>
</evidence>
<keyword evidence="1" id="KW-0004">4Fe-4S</keyword>
<dbReference type="GO" id="GO:0046872">
    <property type="term" value="F:metal ion binding"/>
    <property type="evidence" value="ECO:0007669"/>
    <property type="project" value="UniProtKB-KW"/>
</dbReference>
<dbReference type="InterPro" id="IPR019224">
    <property type="entry name" value="DUF2148"/>
</dbReference>
<sequence>MVFNRSFAKTYRCCPRKEDTYLPSAIPTPMTLESDAVETVARLMALSARTAPKARGTDVIKTLLVTGEDRTVLARAMREFGEKHNAPFFIRDAGNIEASDACLIIGALLADAVGLDCGGCGYPTCAEMLKAQGERPQKATPFGGPNCAVRMADLGIAVGSAAKTASIHNVDNRVMYTAGVGALSLGWLEGCGVAYGIPLRASGKDIFFDRIR</sequence>
<dbReference type="EMBL" id="HE964772">
    <property type="protein sequence ID" value="CCJ37141.1"/>
    <property type="molecule type" value="Genomic_DNA"/>
</dbReference>
<gene>
    <name evidence="6" type="ordered locus">BN140_2218</name>
</gene>
<dbReference type="PANTHER" id="PTHR40101:SF1">
    <property type="entry name" value="4FE-4S DOMAIN-CONTAINING PROTEIN"/>
    <property type="match status" value="1"/>
</dbReference>
<evidence type="ECO:0000256" key="1">
    <source>
        <dbReference type="ARBA" id="ARBA00022485"/>
    </source>
</evidence>
<dbReference type="HOGENOM" id="CLU_111491_0_0_2"/>
<dbReference type="STRING" id="1201294.BN140_2218"/>
<name>I7KDS2_METBM</name>
<keyword evidence="4" id="KW-0411">Iron-sulfur</keyword>
<dbReference type="PANTHER" id="PTHR40101">
    <property type="entry name" value="CONSERVED PROTEIN"/>
    <property type="match status" value="1"/>
</dbReference>
<keyword evidence="2" id="KW-0479">Metal-binding</keyword>
<feature type="domain" description="4Fe-4S" evidence="5">
    <location>
        <begin position="91"/>
        <end position="164"/>
    </location>
</feature>
<dbReference type="AlphaFoldDB" id="I7KDS2"/>
<dbReference type="InterPro" id="IPR007202">
    <property type="entry name" value="4Fe-4S_dom"/>
</dbReference>
<dbReference type="PATRIC" id="fig|1201294.9.peg.2472"/>
<evidence type="ECO:0000256" key="4">
    <source>
        <dbReference type="ARBA" id="ARBA00023014"/>
    </source>
</evidence>
<reference evidence="7" key="1">
    <citation type="journal article" date="2012" name="J. Bacteriol.">
        <title>Complete genome sequence of the hydrogenotrophic, methanogenic archaeon Methanoculleus bourgensis strain MS2T, isolated from a sewage sludge digester.</title>
        <authorList>
            <person name="Maus I."/>
            <person name="Wibberg D."/>
            <person name="Stantscheff R."/>
            <person name="Eikmeyer F.G."/>
            <person name="Seffner A."/>
            <person name="Boelter J."/>
            <person name="Szczepanowski R."/>
            <person name="Blom J."/>
            <person name="Jaenicke S."/>
            <person name="Konig H."/>
            <person name="Puhler A."/>
            <person name="Schluter A."/>
        </authorList>
    </citation>
    <scope>NUCLEOTIDE SEQUENCE [LARGE SCALE GENOMIC DNA]</scope>
    <source>
        <strain evidence="7">ATCC 43281 / DSM 3045 / OCM 15 / MS2</strain>
    </source>
</reference>
<proteinExistence type="predicted"/>
<evidence type="ECO:0000313" key="6">
    <source>
        <dbReference type="EMBL" id="CCJ37141.1"/>
    </source>
</evidence>
<dbReference type="Proteomes" id="UP000009007">
    <property type="component" value="Chromosome I"/>
</dbReference>
<dbReference type="GO" id="GO:0051539">
    <property type="term" value="F:4 iron, 4 sulfur cluster binding"/>
    <property type="evidence" value="ECO:0007669"/>
    <property type="project" value="UniProtKB-KW"/>
</dbReference>
<protein>
    <recommendedName>
        <fullName evidence="5">4Fe-4S domain-containing protein</fullName>
    </recommendedName>
</protein>
<dbReference type="BioCyc" id="MBOU1201294:BN140_RS11020-MONOMER"/>
<dbReference type="KEGG" id="mbg:BN140_2218"/>
<dbReference type="PROSITE" id="PS51656">
    <property type="entry name" value="4FE4S"/>
    <property type="match status" value="1"/>
</dbReference>
<evidence type="ECO:0000256" key="2">
    <source>
        <dbReference type="ARBA" id="ARBA00022723"/>
    </source>
</evidence>
<organism evidence="6 7">
    <name type="scientific">Methanoculleus bourgensis (strain ATCC 43281 / DSM 3045 / OCM 15 / MS2)</name>
    <name type="common">Methanogenium bourgense</name>
    <dbReference type="NCBI Taxonomy" id="1201294"/>
    <lineage>
        <taxon>Archaea</taxon>
        <taxon>Methanobacteriati</taxon>
        <taxon>Methanobacteriota</taxon>
        <taxon>Stenosarchaea group</taxon>
        <taxon>Methanomicrobia</taxon>
        <taxon>Methanomicrobiales</taxon>
        <taxon>Methanomicrobiaceae</taxon>
        <taxon>Methanoculleus</taxon>
    </lineage>
</organism>
<keyword evidence="7" id="KW-1185">Reference proteome</keyword>
<keyword evidence="3" id="KW-0408">Iron</keyword>